<feature type="compositionally biased region" description="Basic and acidic residues" evidence="1">
    <location>
        <begin position="2438"/>
        <end position="2450"/>
    </location>
</feature>
<feature type="region of interest" description="Disordered" evidence="1">
    <location>
        <begin position="2493"/>
        <end position="2516"/>
    </location>
</feature>
<feature type="compositionally biased region" description="Acidic residues" evidence="1">
    <location>
        <begin position="399"/>
        <end position="416"/>
    </location>
</feature>
<feature type="compositionally biased region" description="Basic and acidic residues" evidence="1">
    <location>
        <begin position="1643"/>
        <end position="1662"/>
    </location>
</feature>
<feature type="compositionally biased region" description="Basic and acidic residues" evidence="1">
    <location>
        <begin position="1626"/>
        <end position="1636"/>
    </location>
</feature>
<feature type="compositionally biased region" description="Polar residues" evidence="1">
    <location>
        <begin position="2496"/>
        <end position="2513"/>
    </location>
</feature>
<dbReference type="OrthoDB" id="10693161at2759"/>
<feature type="region of interest" description="Disordered" evidence="1">
    <location>
        <begin position="1497"/>
        <end position="1549"/>
    </location>
</feature>
<feature type="region of interest" description="Disordered" evidence="1">
    <location>
        <begin position="1614"/>
        <end position="1717"/>
    </location>
</feature>
<feature type="compositionally biased region" description="Low complexity" evidence="1">
    <location>
        <begin position="1328"/>
        <end position="1338"/>
    </location>
</feature>
<feature type="compositionally biased region" description="Polar residues" evidence="1">
    <location>
        <begin position="1669"/>
        <end position="1687"/>
    </location>
</feature>
<feature type="region of interest" description="Disordered" evidence="1">
    <location>
        <begin position="1328"/>
        <end position="1361"/>
    </location>
</feature>
<gene>
    <name evidence="2" type="ORF">FisN_15Hh330</name>
</gene>
<feature type="region of interest" description="Disordered" evidence="1">
    <location>
        <begin position="1746"/>
        <end position="1830"/>
    </location>
</feature>
<dbReference type="InParanoid" id="A0A1Z5JGF1"/>
<evidence type="ECO:0000313" key="2">
    <source>
        <dbReference type="EMBL" id="GAX12848.1"/>
    </source>
</evidence>
<feature type="region of interest" description="Disordered" evidence="1">
    <location>
        <begin position="773"/>
        <end position="985"/>
    </location>
</feature>
<feature type="compositionally biased region" description="Polar residues" evidence="1">
    <location>
        <begin position="1497"/>
        <end position="1512"/>
    </location>
</feature>
<feature type="compositionally biased region" description="Basic and acidic residues" evidence="1">
    <location>
        <begin position="972"/>
        <end position="985"/>
    </location>
</feature>
<feature type="region of interest" description="Disordered" evidence="1">
    <location>
        <begin position="479"/>
        <end position="580"/>
    </location>
</feature>
<feature type="region of interest" description="Disordered" evidence="1">
    <location>
        <begin position="317"/>
        <end position="435"/>
    </location>
</feature>
<organism evidence="2 3">
    <name type="scientific">Fistulifera solaris</name>
    <name type="common">Oleaginous diatom</name>
    <dbReference type="NCBI Taxonomy" id="1519565"/>
    <lineage>
        <taxon>Eukaryota</taxon>
        <taxon>Sar</taxon>
        <taxon>Stramenopiles</taxon>
        <taxon>Ochrophyta</taxon>
        <taxon>Bacillariophyta</taxon>
        <taxon>Bacillariophyceae</taxon>
        <taxon>Bacillariophycidae</taxon>
        <taxon>Naviculales</taxon>
        <taxon>Naviculaceae</taxon>
        <taxon>Fistulifera</taxon>
    </lineage>
</organism>
<feature type="region of interest" description="Disordered" evidence="1">
    <location>
        <begin position="1887"/>
        <end position="1941"/>
    </location>
</feature>
<feature type="compositionally biased region" description="Low complexity" evidence="1">
    <location>
        <begin position="2417"/>
        <end position="2435"/>
    </location>
</feature>
<feature type="compositionally biased region" description="Acidic residues" evidence="1">
    <location>
        <begin position="208"/>
        <end position="222"/>
    </location>
</feature>
<accession>A0A1Z5JGF1</accession>
<comment type="caution">
    <text evidence="2">The sequence shown here is derived from an EMBL/GenBank/DDBJ whole genome shotgun (WGS) entry which is preliminary data.</text>
</comment>
<feature type="compositionally biased region" description="Acidic residues" evidence="1">
    <location>
        <begin position="2745"/>
        <end position="2775"/>
    </location>
</feature>
<proteinExistence type="predicted"/>
<feature type="compositionally biased region" description="Polar residues" evidence="1">
    <location>
        <begin position="922"/>
        <end position="936"/>
    </location>
</feature>
<evidence type="ECO:0000256" key="1">
    <source>
        <dbReference type="SAM" id="MobiDB-lite"/>
    </source>
</evidence>
<feature type="compositionally biased region" description="Polar residues" evidence="1">
    <location>
        <begin position="2612"/>
        <end position="2627"/>
    </location>
</feature>
<feature type="region of interest" description="Disordered" evidence="1">
    <location>
        <begin position="2191"/>
        <end position="2210"/>
    </location>
</feature>
<feature type="region of interest" description="Disordered" evidence="1">
    <location>
        <begin position="2413"/>
        <end position="2453"/>
    </location>
</feature>
<sequence length="2810" mass="308063">MKPLQPSPHATTTANANIAKPKTTIFPSLLRKTKTTPHQRLLTKKPPLSSIAYDENHHDQHSRISELTQERLLPACVETTATGEQDLSSLSQASVQYKAKRLRRQQKVQDFKDTTHKIMDLQKVQPQMITMSTNDNTVPPEEEIHTAERPVLPTIFSATTPQSQKEVTPVADNRAAMVVVNAPEVETNNNVEESEVRPTTTAEMEENKVEEEEEVATDEDQPVEQPALPKEEEDGTNHHNHNQKFDKIKALLHRMNPMDRVKALQKSANVLATNEDEVAEPSSKADAKKTTLLQALEENKPSILLLPREKTVFDVTIPSVHKPEEPPETLPQRSLAEPHPEMDGIVSLVELDGPRPPNAPTPVHKAKQRPSVRRTSFEPPDSEDEHHHVDAPTSRDAPDEGADGDVEDTAGEEDDSQTFFHGMMMQSQPDVARPPVSMRKRLFERNFQSKEQGPEAENVASLMNEINATEPAVDTAAMMAALESVLPPKAQRAERKKKGSSPHRSASADSPRRRQQKFVQKASQKAEKLQQSRKQHPPVTTKKSASPGSAKPKRSPTRDAKDGPTLISKVSTSHDLTATPSLPRNIVFSEDSLISDLDQSVRNFPMRQVIARPDMEGLSSLEWTKHNSDSEEDDLTEDRYAITEDRYIPLSPGAFSRPISPRSPVSPPMRLNQSYTHPEKVGDALADSITEWSVDNTARSGDTAEVALEVVLNSCNQTPFGQICIRDTKAFKNKECFTSNNGIGRDRPGVRFAEEDNLVNKLFGMIASSGYDRAQDKTPLTSNRHFFGETEEDQTQDTAPSKESRLSNSEGQMHTMRCYTNVPTGPATPRITRSADASSKRGRNRDPMEEADDKLDDASGRYTCKSSKVGIDKSDASGGDSDDEDNTHDRYSVSKSAKSNMGGGNISTVSSTSQKQLDRISSHSSGGSQARKSFSFDNDVAGKDEHLAKNGSSDSDDDKSADCQSSTASPLRPEESDMRAQRDDASFRSKIVHRLGLDDESLGIDSSVNLFSKVSSLQDDGESFDLAKYMDDQGDQIRKKIQVSIDCNIEETPSLKQRLLSFGKQVIAMSSEKQMEVHEKINKLKPSAKGVLIRSIDRANPDIIDLTNIEDSDDLEDMEAVWLFDLSPKQAGAVHSILTFANDEHNENLANVEMVDKYQPMEDDQIKEEADVVDGTLVENDVLSEGKIVAGKSFSPKEEIRDVVDTSLQTSEVQNIHMQSDVQDDKDVKKGDAISSNKEDCSKDITKAKSKPGILFSLFEQAELLVCGGNAFMLEKGEDEEDTFGQSYLTHQTEPPSLIFATINSPSSTFSTEYKGSPGDKIDLSKAAASKGDSSKSLDNQELIPSTATKESVDFNPEDSLPTLAAEPKDHDACLAEVGNSKLTAEIPKNEAQVDPVAESTETQEEVAAFTEGSQLVAANDGKDLLDAIFEQTETLICGDNKLPKVLDMRDQAIDVAKGSSSAVIDLTGVEEVHVPVLADQTSPVSSEVDGEQSIFKQQSKESIASDNVQPNTDDDAFRTIPVSESSEHAARAAGMKTKGTSSTSSERDDDVEIVLTHGQSMGIDFDEDSLPDSVLQQILFKGPANSKSGGKVVQPPRPEELIDGLRYKQQTSLQAGVGAIQNKPFSEKKAREAPRPESCLPLKKESETVDQKCKGPRPETFHRKKQVKSSSIFNKDSTTSGISVQDASEKDDTEHDIETHDASETEQSPQETDKIDFVTSITCALITTGRGWITGAEKSLENSNARLEKPMLTDAENGKQVSVYSETAEELTNPSFVSATEENKSAQTDGLDSLPSKSLCDDKEAIVNKPEDVEDMESTDNSKSLQPGDSVLSAIKCGSFDVEDQPDMPEELIVATEEDCRVGLSSSQQHLDSSWEESLQLITEGHLPTNSYEKSHSVSSSAEECSVEREEYPLLSPSKSSSSSDSRHHNENLLKSYSANTVESKVETIDTVDPIIGPNSTVSVSTSAVPVTSHDVSAEVIIDVSASPEDGPSPKEEKGLPTKFTFITSTPSNASEKSITEVFDEHSPRLESQSSSFSLEAAGAEVNTPFKLPVIEESRIEEDCQTEQGEGDEESLMRILSSGTFERGLERLYSDKYNSSVVLGVAVPSITENLIIVQGEEVVTGTIPTVEATDETLPATAAIAETNEQIEVSGKPVVTSQRLNAVENRLLDDDGALVGGNQVEMKEQVEPMVSASQSDDVGPDISESRTADAPLTALVTAEAVSHNELTDIDPLGFFPCLSPAHDNNAAHIMPKNMDGIDPCGTLGITTRQKKDASPTFAGTQQRSASAPRPRISPILEQKPQMYTSSLMKKLQQRKLRRDEIRSNSSFTRRPASFSGTLSMTSTATSNCASESFESIEKASADHKPSDPPSTQKDKGDNNDYQLMEIVSDDDSSTEADGSSLLLALTRSEGEEPLLSSPKSPSLALSSSSPSRGEAVKESASEKTEPVRNTAIAKAEGDVVASIYHEESQASQDEKEATQSASLRKTLDRIRANSSKSTNGDASITSSDTDPVDIDHLFSRFDNIVKNMVILDDQKLSQPSMNKDVEIIDVTDQRSEQSSTSGGSFLSELPKRLSSMGKDHLHFARDGERGVRYRSENVVDESDEDVNPVTSFGSETTTPSQKARSLRYQLDQALKASAAIRNSQERLGMELHTFKNRLQLQRRELSPVRDQQSSSGYSHPSSVTSASGIHERRQAASTNRRYFQRDQEYDSAHEEFIDRVTNDRAKTVSPRSPQRQTYALADDDDDDDDDMEEDEDDLFDFDESSEDELEIDSAASSNEVKFQQLQSILKGLRQNEERKVHRRPYY</sequence>
<feature type="compositionally biased region" description="Basic and acidic residues" evidence="1">
    <location>
        <begin position="1688"/>
        <end position="1704"/>
    </location>
</feature>
<feature type="compositionally biased region" description="Polar residues" evidence="1">
    <location>
        <begin position="568"/>
        <end position="580"/>
    </location>
</feature>
<feature type="compositionally biased region" description="Polar residues" evidence="1">
    <location>
        <begin position="1760"/>
        <end position="1791"/>
    </location>
</feature>
<feature type="region of interest" description="Disordered" evidence="1">
    <location>
        <begin position="1"/>
        <end position="38"/>
    </location>
</feature>
<feature type="compositionally biased region" description="Basic and acidic residues" evidence="1">
    <location>
        <begin position="2359"/>
        <end position="2382"/>
    </location>
</feature>
<feature type="region of interest" description="Disordered" evidence="1">
    <location>
        <begin position="2265"/>
        <end position="2383"/>
    </location>
</feature>
<evidence type="ECO:0000313" key="3">
    <source>
        <dbReference type="Proteomes" id="UP000198406"/>
    </source>
</evidence>
<feature type="compositionally biased region" description="Low complexity" evidence="1">
    <location>
        <begin position="2677"/>
        <end position="2689"/>
    </location>
</feature>
<keyword evidence="3" id="KW-1185">Reference proteome</keyword>
<protein>
    <submittedName>
        <fullName evidence="2">Uncharacterized protein</fullName>
    </submittedName>
</protein>
<feature type="region of interest" description="Disordered" evidence="1">
    <location>
        <begin position="189"/>
        <end position="242"/>
    </location>
</feature>
<feature type="compositionally biased region" description="Polar residues" evidence="1">
    <location>
        <begin position="906"/>
        <end position="915"/>
    </location>
</feature>
<feature type="region of interest" description="Disordered" evidence="1">
    <location>
        <begin position="2725"/>
        <end position="2782"/>
    </location>
</feature>
<name>A0A1Z5JGF1_FISSO</name>
<dbReference type="Proteomes" id="UP000198406">
    <property type="component" value="Unassembled WGS sequence"/>
</dbReference>
<reference evidence="2 3" key="1">
    <citation type="journal article" date="2015" name="Plant Cell">
        <title>Oil accumulation by the oleaginous diatom Fistulifera solaris as revealed by the genome and transcriptome.</title>
        <authorList>
            <person name="Tanaka T."/>
            <person name="Maeda Y."/>
            <person name="Veluchamy A."/>
            <person name="Tanaka M."/>
            <person name="Abida H."/>
            <person name="Marechal E."/>
            <person name="Bowler C."/>
            <person name="Muto M."/>
            <person name="Sunaga Y."/>
            <person name="Tanaka M."/>
            <person name="Yoshino T."/>
            <person name="Taniguchi T."/>
            <person name="Fukuda Y."/>
            <person name="Nemoto M."/>
            <person name="Matsumoto M."/>
            <person name="Wong P.S."/>
            <person name="Aburatani S."/>
            <person name="Fujibuchi W."/>
        </authorList>
    </citation>
    <scope>NUCLEOTIDE SEQUENCE [LARGE SCALE GENOMIC DNA]</scope>
    <source>
        <strain evidence="2 3">JPCC DA0580</strain>
    </source>
</reference>
<feature type="compositionally biased region" description="Basic and acidic residues" evidence="1">
    <location>
        <begin position="1800"/>
        <end position="1812"/>
    </location>
</feature>
<feature type="region of interest" description="Disordered" evidence="1">
    <location>
        <begin position="2600"/>
        <end position="2628"/>
    </location>
</feature>
<feature type="region of interest" description="Disordered" evidence="1">
    <location>
        <begin position="2666"/>
        <end position="2706"/>
    </location>
</feature>
<feature type="compositionally biased region" description="Polar residues" evidence="1">
    <location>
        <begin position="2327"/>
        <end position="2357"/>
    </location>
</feature>
<dbReference type="EMBL" id="BDSP01000055">
    <property type="protein sequence ID" value="GAX12848.1"/>
    <property type="molecule type" value="Genomic_DNA"/>
</dbReference>